<name>A0AA48MC28_9BACL</name>
<gene>
    <name evidence="1" type="ORF">BSPP4475_14315</name>
</gene>
<sequence>MGGTWTESFMLFNVPLEAKFPQSRIGAGLFVTAPHDDGK</sequence>
<dbReference type="EMBL" id="OY569118">
    <property type="protein sequence ID" value="CAJ1003490.1"/>
    <property type="molecule type" value="Genomic_DNA"/>
</dbReference>
<evidence type="ECO:0000313" key="2">
    <source>
        <dbReference type="Proteomes" id="UP001189619"/>
    </source>
</evidence>
<protein>
    <submittedName>
        <fullName evidence="1">Uncharacterized protein</fullName>
    </submittedName>
</protein>
<organism evidence="1 2">
    <name type="scientific">Brevibacillus aydinogluensis</name>
    <dbReference type="NCBI Taxonomy" id="927786"/>
    <lineage>
        <taxon>Bacteria</taxon>
        <taxon>Bacillati</taxon>
        <taxon>Bacillota</taxon>
        <taxon>Bacilli</taxon>
        <taxon>Bacillales</taxon>
        <taxon>Paenibacillaceae</taxon>
        <taxon>Brevibacillus</taxon>
    </lineage>
</organism>
<keyword evidence="2" id="KW-1185">Reference proteome</keyword>
<proteinExistence type="predicted"/>
<dbReference type="AlphaFoldDB" id="A0AA48MC28"/>
<dbReference type="Proteomes" id="UP001189619">
    <property type="component" value="Chromosome"/>
</dbReference>
<reference evidence="1" key="1">
    <citation type="submission" date="2023-07" db="EMBL/GenBank/DDBJ databases">
        <authorList>
            <person name="Ivanov I."/>
            <person name="Teneva D."/>
            <person name="Stoikov I."/>
        </authorList>
    </citation>
    <scope>NUCLEOTIDE SEQUENCE</scope>
    <source>
        <strain evidence="1">4475</strain>
    </source>
</reference>
<dbReference type="KEGG" id="bayd:BSPP4475_14315"/>
<evidence type="ECO:0000313" key="1">
    <source>
        <dbReference type="EMBL" id="CAJ1003490.1"/>
    </source>
</evidence>
<accession>A0AA48MC28</accession>